<name>A0AAV3UPM7_9EURY</name>
<evidence type="ECO:0000259" key="1">
    <source>
        <dbReference type="Pfam" id="PF01872"/>
    </source>
</evidence>
<dbReference type="InterPro" id="IPR002734">
    <property type="entry name" value="RibDG_C"/>
</dbReference>
<dbReference type="InterPro" id="IPR050765">
    <property type="entry name" value="Riboflavin_Biosynth_HTPR"/>
</dbReference>
<dbReference type="Gene3D" id="3.40.430.10">
    <property type="entry name" value="Dihydrofolate Reductase, subunit A"/>
    <property type="match status" value="1"/>
</dbReference>
<dbReference type="InterPro" id="IPR024072">
    <property type="entry name" value="DHFR-like_dom_sf"/>
</dbReference>
<gene>
    <name evidence="2" type="ORF">GCM10025751_50090</name>
</gene>
<evidence type="ECO:0000313" key="2">
    <source>
        <dbReference type="EMBL" id="GAA5062558.1"/>
    </source>
</evidence>
<dbReference type="SUPFAM" id="SSF53597">
    <property type="entry name" value="Dihydrofolate reductase-like"/>
    <property type="match status" value="1"/>
</dbReference>
<accession>A0AAV3UPM7</accession>
<organism evidence="2 3">
    <name type="scientific">Haladaptatus pallidirubidus</name>
    <dbReference type="NCBI Taxonomy" id="1008152"/>
    <lineage>
        <taxon>Archaea</taxon>
        <taxon>Methanobacteriati</taxon>
        <taxon>Methanobacteriota</taxon>
        <taxon>Stenosarchaea group</taxon>
        <taxon>Halobacteria</taxon>
        <taxon>Halobacteriales</taxon>
        <taxon>Haladaptataceae</taxon>
        <taxon>Haladaptatus</taxon>
    </lineage>
</organism>
<evidence type="ECO:0000313" key="3">
    <source>
        <dbReference type="Proteomes" id="UP001501729"/>
    </source>
</evidence>
<dbReference type="PANTHER" id="PTHR38011:SF11">
    <property type="entry name" value="2,5-DIAMINO-6-RIBOSYLAMINO-4(3H)-PYRIMIDINONE 5'-PHOSPHATE REDUCTASE"/>
    <property type="match status" value="1"/>
</dbReference>
<protein>
    <submittedName>
        <fullName evidence="2">Dihydrofolate reductase family protein</fullName>
    </submittedName>
</protein>
<dbReference type="AlphaFoldDB" id="A0AAV3UPM7"/>
<dbReference type="GO" id="GO:0009231">
    <property type="term" value="P:riboflavin biosynthetic process"/>
    <property type="evidence" value="ECO:0007669"/>
    <property type="project" value="InterPro"/>
</dbReference>
<dbReference type="PANTHER" id="PTHR38011">
    <property type="entry name" value="DIHYDROFOLATE REDUCTASE FAMILY PROTEIN (AFU_ORTHOLOGUE AFUA_8G06820)"/>
    <property type="match status" value="1"/>
</dbReference>
<dbReference type="GeneID" id="68616344"/>
<feature type="domain" description="Bacterial bifunctional deaminase-reductase C-terminal" evidence="1">
    <location>
        <begin position="15"/>
        <end position="185"/>
    </location>
</feature>
<reference evidence="2 3" key="1">
    <citation type="journal article" date="2019" name="Int. J. Syst. Evol. Microbiol.">
        <title>The Global Catalogue of Microorganisms (GCM) 10K type strain sequencing project: providing services to taxonomists for standard genome sequencing and annotation.</title>
        <authorList>
            <consortium name="The Broad Institute Genomics Platform"/>
            <consortium name="The Broad Institute Genome Sequencing Center for Infectious Disease"/>
            <person name="Wu L."/>
            <person name="Ma J."/>
        </authorList>
    </citation>
    <scope>NUCLEOTIDE SEQUENCE [LARGE SCALE GENOMIC DNA]</scope>
    <source>
        <strain evidence="2 3">JCM 17504</strain>
    </source>
</reference>
<dbReference type="EMBL" id="BAABKX010000022">
    <property type="protein sequence ID" value="GAA5062558.1"/>
    <property type="molecule type" value="Genomic_DNA"/>
</dbReference>
<dbReference type="RefSeq" id="WP_227777989.1">
    <property type="nucleotide sequence ID" value="NZ_BAABKX010000022.1"/>
</dbReference>
<proteinExistence type="predicted"/>
<comment type="caution">
    <text evidence="2">The sequence shown here is derived from an EMBL/GenBank/DDBJ whole genome shotgun (WGS) entry which is preliminary data.</text>
</comment>
<sequence>MINSNTDNESPQRNLIVSEFLTLDGVMEAPEEWSFAFFSEEQQEYKHDELFASGAFLLGRTTYETFATAWPDRTDETGFADRMNSLPKYVVSTNLEEAEWNNSTIIDGDVVEEVAALKQEDGKDILVNGSGELVNTLMEHDLVDEYRLMVHPVVQSSGKRLFENANESTTMNLVDTEAFSSGVVVLTYEPAEEDHLGEEV</sequence>
<dbReference type="GO" id="GO:0008703">
    <property type="term" value="F:5-amino-6-(5-phosphoribosylamino)uracil reductase activity"/>
    <property type="evidence" value="ECO:0007669"/>
    <property type="project" value="InterPro"/>
</dbReference>
<dbReference type="Proteomes" id="UP001501729">
    <property type="component" value="Unassembled WGS sequence"/>
</dbReference>
<keyword evidence="3" id="KW-1185">Reference proteome</keyword>
<dbReference type="Pfam" id="PF01872">
    <property type="entry name" value="RibD_C"/>
    <property type="match status" value="1"/>
</dbReference>